<keyword evidence="3" id="KW-1185">Reference proteome</keyword>
<evidence type="ECO:0000256" key="1">
    <source>
        <dbReference type="ARBA" id="ARBA00010996"/>
    </source>
</evidence>
<dbReference type="InterPro" id="IPR003782">
    <property type="entry name" value="SCO1/SenC"/>
</dbReference>
<organism evidence="2 3">
    <name type="scientific">Plastoroseomonas hellenica</name>
    <dbReference type="NCBI Taxonomy" id="2687306"/>
    <lineage>
        <taxon>Bacteria</taxon>
        <taxon>Pseudomonadati</taxon>
        <taxon>Pseudomonadota</taxon>
        <taxon>Alphaproteobacteria</taxon>
        <taxon>Acetobacterales</taxon>
        <taxon>Acetobacteraceae</taxon>
        <taxon>Plastoroseomonas</taxon>
    </lineage>
</organism>
<sequence>MLRIVRYVALALLVLLGGLWGLAWMGRAPGEGVAEAFVRRLAGIAGADMPAPSAGGVQMPQGMALGGAYALTDQSGRAVTERDYAGGFSLIYFGFTFCPDVCPTELGAMAAAVDLLGADAARVTPIFITIDPDRDRPEQLADYVARFHPRLVGLTGTTEQVAQAARAFRVYYAKVTPANATDYLMDHSSFIYLTGPDGRVRSLFRPQTSPEDMARAIRGQLGGRAG</sequence>
<evidence type="ECO:0000313" key="2">
    <source>
        <dbReference type="EMBL" id="MBR0665611.1"/>
    </source>
</evidence>
<dbReference type="Gene3D" id="3.40.30.10">
    <property type="entry name" value="Glutaredoxin"/>
    <property type="match status" value="1"/>
</dbReference>
<proteinExistence type="inferred from homology"/>
<dbReference type="SUPFAM" id="SSF52833">
    <property type="entry name" value="Thioredoxin-like"/>
    <property type="match status" value="1"/>
</dbReference>
<protein>
    <submittedName>
        <fullName evidence="2">SCO family protein</fullName>
    </submittedName>
</protein>
<evidence type="ECO:0000313" key="3">
    <source>
        <dbReference type="Proteomes" id="UP001196870"/>
    </source>
</evidence>
<dbReference type="Proteomes" id="UP001196870">
    <property type="component" value="Unassembled WGS sequence"/>
</dbReference>
<gene>
    <name evidence="2" type="ORF">GXW71_14725</name>
</gene>
<reference evidence="3" key="1">
    <citation type="journal article" date="2021" name="Syst. Appl. Microbiol.">
        <title>Roseomonas hellenica sp. nov., isolated from roots of wild-growing Alkanna tinctoria.</title>
        <authorList>
            <person name="Rat A."/>
            <person name="Naranjo H.D."/>
            <person name="Lebbe L."/>
            <person name="Cnockaert M."/>
            <person name="Krigas N."/>
            <person name="Grigoriadou K."/>
            <person name="Maloupa E."/>
            <person name="Willems A."/>
        </authorList>
    </citation>
    <scope>NUCLEOTIDE SEQUENCE [LARGE SCALE GENOMIC DNA]</scope>
    <source>
        <strain evidence="3">LMG 31523</strain>
    </source>
</reference>
<name>A0ABS5EZ95_9PROT</name>
<comment type="similarity">
    <text evidence="1">Belongs to the SCO1/2 family.</text>
</comment>
<comment type="caution">
    <text evidence="2">The sequence shown here is derived from an EMBL/GenBank/DDBJ whole genome shotgun (WGS) entry which is preliminary data.</text>
</comment>
<dbReference type="Pfam" id="PF02630">
    <property type="entry name" value="SCO1-SenC"/>
    <property type="match status" value="1"/>
</dbReference>
<dbReference type="PANTHER" id="PTHR12151">
    <property type="entry name" value="ELECTRON TRANSPORT PROTIN SCO1/SENC FAMILY MEMBER"/>
    <property type="match status" value="1"/>
</dbReference>
<dbReference type="EMBL" id="JAAGBB010000016">
    <property type="protein sequence ID" value="MBR0665611.1"/>
    <property type="molecule type" value="Genomic_DNA"/>
</dbReference>
<accession>A0ABS5EZ95</accession>
<dbReference type="CDD" id="cd02968">
    <property type="entry name" value="SCO"/>
    <property type="match status" value="1"/>
</dbReference>
<dbReference type="InterPro" id="IPR036249">
    <property type="entry name" value="Thioredoxin-like_sf"/>
</dbReference>
<dbReference type="PANTHER" id="PTHR12151:SF25">
    <property type="entry name" value="LINALOOL DEHYDRATASE_ISOMERASE DOMAIN-CONTAINING PROTEIN"/>
    <property type="match status" value="1"/>
</dbReference>